<comment type="caution">
    <text evidence="1">The sequence shown here is derived from an EMBL/GenBank/DDBJ whole genome shotgun (WGS) entry which is preliminary data.</text>
</comment>
<dbReference type="Proteomes" id="UP000554235">
    <property type="component" value="Unassembled WGS sequence"/>
</dbReference>
<organism evidence="1 2">
    <name type="scientific">Fusarium albosuccineum</name>
    <dbReference type="NCBI Taxonomy" id="1237068"/>
    <lineage>
        <taxon>Eukaryota</taxon>
        <taxon>Fungi</taxon>
        <taxon>Dikarya</taxon>
        <taxon>Ascomycota</taxon>
        <taxon>Pezizomycotina</taxon>
        <taxon>Sordariomycetes</taxon>
        <taxon>Hypocreomycetidae</taxon>
        <taxon>Hypocreales</taxon>
        <taxon>Nectriaceae</taxon>
        <taxon>Fusarium</taxon>
        <taxon>Fusarium decemcellulare species complex</taxon>
    </lineage>
</organism>
<evidence type="ECO:0000313" key="1">
    <source>
        <dbReference type="EMBL" id="KAF4460251.1"/>
    </source>
</evidence>
<sequence length="115" mass="13212">MKGRDENDDLKSTIYHGWNRFLNIIPGGIKDSSNYYQWEDDNGDPLLTLFSQSRVEDYLKFGTLKRTQQTTETLSKHEGSRASETPFHFANERGLLDLTPLGYRNVELETALLLA</sequence>
<keyword evidence="2" id="KW-1185">Reference proteome</keyword>
<evidence type="ECO:0000313" key="2">
    <source>
        <dbReference type="Proteomes" id="UP000554235"/>
    </source>
</evidence>
<gene>
    <name evidence="1" type="ORF">FALBO_12966</name>
</gene>
<proteinExistence type="predicted"/>
<reference evidence="1 2" key="1">
    <citation type="submission" date="2020-01" db="EMBL/GenBank/DDBJ databases">
        <title>Identification and distribution of gene clusters putatively required for synthesis of sphingolipid metabolism inhibitors in phylogenetically diverse species of the filamentous fungus Fusarium.</title>
        <authorList>
            <person name="Kim H.-S."/>
            <person name="Busman M."/>
            <person name="Brown D.W."/>
            <person name="Divon H."/>
            <person name="Uhlig S."/>
            <person name="Proctor R.H."/>
        </authorList>
    </citation>
    <scope>NUCLEOTIDE SEQUENCE [LARGE SCALE GENOMIC DNA]</scope>
    <source>
        <strain evidence="1 2">NRRL 20459</strain>
    </source>
</reference>
<dbReference type="EMBL" id="JAADYS010001983">
    <property type="protein sequence ID" value="KAF4460251.1"/>
    <property type="molecule type" value="Genomic_DNA"/>
</dbReference>
<dbReference type="AlphaFoldDB" id="A0A8H4L0V5"/>
<protein>
    <submittedName>
        <fullName evidence="1">Uncharacterized protein</fullName>
    </submittedName>
</protein>
<accession>A0A8H4L0V5</accession>
<name>A0A8H4L0V5_9HYPO</name>